<dbReference type="Gene3D" id="2.40.100.10">
    <property type="entry name" value="Cyclophilin-like"/>
    <property type="match status" value="1"/>
</dbReference>
<evidence type="ECO:0000259" key="5">
    <source>
        <dbReference type="PROSITE" id="PS50072"/>
    </source>
</evidence>
<comment type="similarity">
    <text evidence="4">Belongs to the cyclophilin-type PPIase family.</text>
</comment>
<gene>
    <name evidence="6" type="ORF">SAMN04489857_0508</name>
</gene>
<dbReference type="RefSeq" id="WP_090861476.1">
    <property type="nucleotide sequence ID" value="NZ_LT629759.1"/>
</dbReference>
<keyword evidence="3 4" id="KW-0413">Isomerase</keyword>
<comment type="catalytic activity">
    <reaction evidence="4">
        <text>[protein]-peptidylproline (omega=180) = [protein]-peptidylproline (omega=0)</text>
        <dbReference type="Rhea" id="RHEA:16237"/>
        <dbReference type="Rhea" id="RHEA-COMP:10747"/>
        <dbReference type="Rhea" id="RHEA-COMP:10748"/>
        <dbReference type="ChEBI" id="CHEBI:83833"/>
        <dbReference type="ChEBI" id="CHEBI:83834"/>
        <dbReference type="EC" id="5.2.1.8"/>
    </reaction>
</comment>
<evidence type="ECO:0000256" key="4">
    <source>
        <dbReference type="RuleBase" id="RU363019"/>
    </source>
</evidence>
<dbReference type="EMBL" id="LT629759">
    <property type="protein sequence ID" value="SDR67212.1"/>
    <property type="molecule type" value="Genomic_DNA"/>
</dbReference>
<evidence type="ECO:0000256" key="1">
    <source>
        <dbReference type="ARBA" id="ARBA00002388"/>
    </source>
</evidence>
<keyword evidence="4" id="KW-0732">Signal</keyword>
<dbReference type="PANTHER" id="PTHR45625">
    <property type="entry name" value="PEPTIDYL-PROLYL CIS-TRANS ISOMERASE-RELATED"/>
    <property type="match status" value="1"/>
</dbReference>
<accession>A0A1H1KYY6</accession>
<dbReference type="GO" id="GO:0003755">
    <property type="term" value="F:peptidyl-prolyl cis-trans isomerase activity"/>
    <property type="evidence" value="ECO:0007669"/>
    <property type="project" value="UniProtKB-UniRule"/>
</dbReference>
<dbReference type="Proteomes" id="UP000199480">
    <property type="component" value="Chromosome I"/>
</dbReference>
<sequence length="226" mass="23994">MTHDHITRRSFLATFVAGGAALALASCFDSNTGTSTSSSDEGDSGAEAKEILTKPLDNGYDTGIHHATIEVKGIGTIKLELNATNTPITVSNFARLANAGFYDGLTFHRVIKGFMIQGGDPNGDGTGSSDQRIKGEFSANGVTNAIQHKRGVISMARSDDYNSASSQFFIMQEDSSNLDGQYAAFGRVTSGMEVVDSICDNTPVTDNNGTVEKDHQPVITSIRMTD</sequence>
<dbReference type="SUPFAM" id="SSF50891">
    <property type="entry name" value="Cyclophilin-like"/>
    <property type="match status" value="1"/>
</dbReference>
<protein>
    <recommendedName>
        <fullName evidence="4">Peptidyl-prolyl cis-trans isomerase</fullName>
        <shortName evidence="4">PPIase</shortName>
        <ecNumber evidence="4">5.2.1.8</ecNumber>
    </recommendedName>
</protein>
<dbReference type="InterPro" id="IPR044666">
    <property type="entry name" value="Cyclophilin_A-like"/>
</dbReference>
<dbReference type="PROSITE" id="PS00170">
    <property type="entry name" value="CSA_PPIASE_1"/>
    <property type="match status" value="1"/>
</dbReference>
<evidence type="ECO:0000256" key="2">
    <source>
        <dbReference type="ARBA" id="ARBA00023110"/>
    </source>
</evidence>
<proteinExistence type="inferred from homology"/>
<dbReference type="InterPro" id="IPR029000">
    <property type="entry name" value="Cyclophilin-like_dom_sf"/>
</dbReference>
<organism evidence="6 7">
    <name type="scientific">Parafannyhessea umbonata</name>
    <dbReference type="NCBI Taxonomy" id="604330"/>
    <lineage>
        <taxon>Bacteria</taxon>
        <taxon>Bacillati</taxon>
        <taxon>Actinomycetota</taxon>
        <taxon>Coriobacteriia</taxon>
        <taxon>Coriobacteriales</taxon>
        <taxon>Atopobiaceae</taxon>
        <taxon>Parafannyhessea</taxon>
    </lineage>
</organism>
<dbReference type="PRINTS" id="PR00153">
    <property type="entry name" value="CSAPPISMRASE"/>
</dbReference>
<dbReference type="PROSITE" id="PS50072">
    <property type="entry name" value="CSA_PPIASE_2"/>
    <property type="match status" value="1"/>
</dbReference>
<dbReference type="InterPro" id="IPR020892">
    <property type="entry name" value="Cyclophilin-type_PPIase_CS"/>
</dbReference>
<feature type="chain" id="PRO_5039756337" description="Peptidyl-prolyl cis-trans isomerase" evidence="4">
    <location>
        <begin position="26"/>
        <end position="226"/>
    </location>
</feature>
<keyword evidence="2 4" id="KW-0697">Rotamase</keyword>
<evidence type="ECO:0000256" key="3">
    <source>
        <dbReference type="ARBA" id="ARBA00023235"/>
    </source>
</evidence>
<comment type="function">
    <text evidence="1 4">PPIases accelerate the folding of proteins. It catalyzes the cis-trans isomerization of proline imidic peptide bonds in oligopeptides.</text>
</comment>
<dbReference type="GO" id="GO:0006457">
    <property type="term" value="P:protein folding"/>
    <property type="evidence" value="ECO:0007669"/>
    <property type="project" value="InterPro"/>
</dbReference>
<dbReference type="PANTHER" id="PTHR45625:SF4">
    <property type="entry name" value="PEPTIDYLPROLYL ISOMERASE DOMAIN AND WD REPEAT-CONTAINING PROTEIN 1"/>
    <property type="match status" value="1"/>
</dbReference>
<dbReference type="Pfam" id="PF00160">
    <property type="entry name" value="Pro_isomerase"/>
    <property type="match status" value="1"/>
</dbReference>
<evidence type="ECO:0000313" key="6">
    <source>
        <dbReference type="EMBL" id="SDR67212.1"/>
    </source>
</evidence>
<dbReference type="CDD" id="cd00317">
    <property type="entry name" value="cyclophilin"/>
    <property type="match status" value="1"/>
</dbReference>
<dbReference type="OrthoDB" id="9807797at2"/>
<dbReference type="AlphaFoldDB" id="A0A1H1KYY6"/>
<name>A0A1H1KYY6_9ACTN</name>
<dbReference type="InterPro" id="IPR006311">
    <property type="entry name" value="TAT_signal"/>
</dbReference>
<dbReference type="InterPro" id="IPR002130">
    <property type="entry name" value="Cyclophilin-type_PPIase_dom"/>
</dbReference>
<dbReference type="PROSITE" id="PS51318">
    <property type="entry name" value="TAT"/>
    <property type="match status" value="1"/>
</dbReference>
<dbReference type="GeneID" id="78499883"/>
<reference evidence="7" key="1">
    <citation type="submission" date="2016-10" db="EMBL/GenBank/DDBJ databases">
        <authorList>
            <person name="Varghese N."/>
            <person name="Submissions S."/>
        </authorList>
    </citation>
    <scope>NUCLEOTIDE SEQUENCE [LARGE SCALE GENOMIC DNA]</scope>
    <source>
        <strain evidence="7">DSM 22620</strain>
    </source>
</reference>
<dbReference type="EC" id="5.2.1.8" evidence="4"/>
<feature type="domain" description="PPIase cyclophilin-type" evidence="5">
    <location>
        <begin position="64"/>
        <end position="198"/>
    </location>
</feature>
<feature type="signal peptide" evidence="4">
    <location>
        <begin position="1"/>
        <end position="25"/>
    </location>
</feature>
<evidence type="ECO:0000313" key="7">
    <source>
        <dbReference type="Proteomes" id="UP000199480"/>
    </source>
</evidence>